<comment type="caution">
    <text evidence="7">The sequence shown here is derived from an EMBL/GenBank/DDBJ whole genome shotgun (WGS) entry which is preliminary data.</text>
</comment>
<dbReference type="GO" id="GO:0034077">
    <property type="term" value="P:butanediol metabolic process"/>
    <property type="evidence" value="ECO:0007669"/>
    <property type="project" value="InterPro"/>
</dbReference>
<dbReference type="AlphaFoldDB" id="A0A6A7Y7A2"/>
<dbReference type="InterPro" id="IPR011766">
    <property type="entry name" value="TPP_enzyme_TPP-bd"/>
</dbReference>
<dbReference type="FunFam" id="3.40.50.970:FF:000007">
    <property type="entry name" value="Acetolactate synthase"/>
    <property type="match status" value="1"/>
</dbReference>
<evidence type="ECO:0000256" key="3">
    <source>
        <dbReference type="RuleBase" id="RU362132"/>
    </source>
</evidence>
<evidence type="ECO:0000313" key="7">
    <source>
        <dbReference type="EMBL" id="MQT13981.1"/>
    </source>
</evidence>
<accession>A0A6A7Y7A2</accession>
<dbReference type="Pfam" id="PF02775">
    <property type="entry name" value="TPP_enzyme_C"/>
    <property type="match status" value="1"/>
</dbReference>
<dbReference type="GO" id="GO:0030976">
    <property type="term" value="F:thiamine pyrophosphate binding"/>
    <property type="evidence" value="ECO:0007669"/>
    <property type="project" value="InterPro"/>
</dbReference>
<dbReference type="GO" id="GO:0003984">
    <property type="term" value="F:acetolactate synthase activity"/>
    <property type="evidence" value="ECO:0007669"/>
    <property type="project" value="UniProtKB-EC"/>
</dbReference>
<keyword evidence="7" id="KW-0808">Transferase</keyword>
<feature type="domain" description="Thiamine pyrophosphate enzyme central" evidence="4">
    <location>
        <begin position="194"/>
        <end position="329"/>
    </location>
</feature>
<sequence>MEQTMSDIVGADVLVRNLKAQGVRHVFGVPGAKIDRVFECLKGSAIETVVCRHEQNAAFIAAGIGKMTGKAGVCLVTSGPGATNLVTGFATANSEGMPVVGFAGTVPRHELLKQTHQSLDSVSLFRPVTRYSAEVETQEVIGEVVANAFRAAESGRRGAAYVSLPTDVMNGPASDVVLTPVGVPTFGPAPAEAVAAAAALIAKAQLPVLVLGMDASRPANASAVRTLLAAHPIPTVCTYQGAGVVPRALLDCFAGRIGLFHNQPSDVVLDAADLVITVGYNPIEYDPDLWNAGKTRPIVHIDHVLASIDRDYRPTIELQGDIAATIAALSAALPPQLRRDAHPALRQARQELEEVRARGAGHGGTPLHPLRIIADLQTVLSDDVTLALDMGSFYIWHSRYLYSFRPEQILVSNGQQTLGVGLPWAIAACLARPNDKVLSVSGDGGFLFSAQELETAVRLKCNFVHMIWRDGTYNMVAFQEGLKYGETAGVDFGPVDTVKYAEAFGATGFAVRSADEFLPTLRRAMETPGPVLIDIPVDYRFNADLGRAMHQGVIA</sequence>
<dbReference type="GO" id="GO:0009097">
    <property type="term" value="P:isoleucine biosynthetic process"/>
    <property type="evidence" value="ECO:0007669"/>
    <property type="project" value="TreeGrafter"/>
</dbReference>
<dbReference type="PANTHER" id="PTHR18968">
    <property type="entry name" value="THIAMINE PYROPHOSPHATE ENZYMES"/>
    <property type="match status" value="1"/>
</dbReference>
<dbReference type="CDD" id="cd07035">
    <property type="entry name" value="TPP_PYR_POX_like"/>
    <property type="match status" value="1"/>
</dbReference>
<dbReference type="GO" id="GO:0050660">
    <property type="term" value="F:flavin adenine dinucleotide binding"/>
    <property type="evidence" value="ECO:0007669"/>
    <property type="project" value="TreeGrafter"/>
</dbReference>
<dbReference type="EC" id="2.2.1.6" evidence="7"/>
<dbReference type="InterPro" id="IPR012000">
    <property type="entry name" value="Thiamin_PyroP_enz_cen_dom"/>
</dbReference>
<dbReference type="EMBL" id="VWNA01000001">
    <property type="protein sequence ID" value="MQT13981.1"/>
    <property type="molecule type" value="Genomic_DNA"/>
</dbReference>
<keyword evidence="8" id="KW-1185">Reference proteome</keyword>
<dbReference type="InterPro" id="IPR029035">
    <property type="entry name" value="DHS-like_NAD/FAD-binding_dom"/>
</dbReference>
<feature type="domain" description="Thiamine pyrophosphate enzyme N-terminal TPP-binding" evidence="6">
    <location>
        <begin position="10"/>
        <end position="123"/>
    </location>
</feature>
<comment type="similarity">
    <text evidence="1 3">Belongs to the TPP enzyme family.</text>
</comment>
<dbReference type="InterPro" id="IPR045229">
    <property type="entry name" value="TPP_enz"/>
</dbReference>
<dbReference type="Pfam" id="PF00205">
    <property type="entry name" value="TPP_enzyme_M"/>
    <property type="match status" value="1"/>
</dbReference>
<dbReference type="NCBIfam" id="TIGR02418">
    <property type="entry name" value="acolac_catab"/>
    <property type="match status" value="1"/>
</dbReference>
<dbReference type="PROSITE" id="PS00187">
    <property type="entry name" value="TPP_ENZYMES"/>
    <property type="match status" value="1"/>
</dbReference>
<dbReference type="GO" id="GO:0005948">
    <property type="term" value="C:acetolactate synthase complex"/>
    <property type="evidence" value="ECO:0007669"/>
    <property type="project" value="TreeGrafter"/>
</dbReference>
<protein>
    <submittedName>
        <fullName evidence="7">Acetolactate synthase AlsS</fullName>
        <ecNumber evidence="7">2.2.1.6</ecNumber>
    </submittedName>
</protein>
<dbReference type="Proteomes" id="UP000332515">
    <property type="component" value="Unassembled WGS sequence"/>
</dbReference>
<dbReference type="InterPro" id="IPR012782">
    <property type="entry name" value="Acetolactate_synth_catblc"/>
</dbReference>
<keyword evidence="2 3" id="KW-0786">Thiamine pyrophosphate</keyword>
<name>A0A6A7Y7A2_9HYPH</name>
<dbReference type="SUPFAM" id="SSF52467">
    <property type="entry name" value="DHS-like NAD/FAD-binding domain"/>
    <property type="match status" value="1"/>
</dbReference>
<dbReference type="PANTHER" id="PTHR18968:SF129">
    <property type="entry name" value="ACETOLACTATE SYNTHASE"/>
    <property type="match status" value="1"/>
</dbReference>
<evidence type="ECO:0000256" key="2">
    <source>
        <dbReference type="ARBA" id="ARBA00023052"/>
    </source>
</evidence>
<dbReference type="InterPro" id="IPR000399">
    <property type="entry name" value="TPP-bd_CS"/>
</dbReference>
<dbReference type="NCBIfam" id="NF006378">
    <property type="entry name" value="PRK08617.1"/>
    <property type="match status" value="1"/>
</dbReference>
<dbReference type="Gene3D" id="3.40.50.970">
    <property type="match status" value="2"/>
</dbReference>
<gene>
    <name evidence="7" type="primary">alsS</name>
    <name evidence="7" type="ORF">F0357_15295</name>
</gene>
<dbReference type="InterPro" id="IPR029061">
    <property type="entry name" value="THDP-binding"/>
</dbReference>
<organism evidence="7 8">
    <name type="scientific">Segnochrobactrum spirostomi</name>
    <dbReference type="NCBI Taxonomy" id="2608987"/>
    <lineage>
        <taxon>Bacteria</taxon>
        <taxon>Pseudomonadati</taxon>
        <taxon>Pseudomonadota</taxon>
        <taxon>Alphaproteobacteria</taxon>
        <taxon>Hyphomicrobiales</taxon>
        <taxon>Segnochrobactraceae</taxon>
        <taxon>Segnochrobactrum</taxon>
    </lineage>
</organism>
<evidence type="ECO:0000256" key="1">
    <source>
        <dbReference type="ARBA" id="ARBA00007812"/>
    </source>
</evidence>
<proteinExistence type="inferred from homology"/>
<evidence type="ECO:0000259" key="5">
    <source>
        <dbReference type="Pfam" id="PF02775"/>
    </source>
</evidence>
<evidence type="ECO:0000313" key="8">
    <source>
        <dbReference type="Proteomes" id="UP000332515"/>
    </source>
</evidence>
<dbReference type="InterPro" id="IPR012001">
    <property type="entry name" value="Thiamin_PyroP_enz_TPP-bd_dom"/>
</dbReference>
<evidence type="ECO:0000259" key="6">
    <source>
        <dbReference type="Pfam" id="PF02776"/>
    </source>
</evidence>
<dbReference type="GO" id="GO:0000287">
    <property type="term" value="F:magnesium ion binding"/>
    <property type="evidence" value="ECO:0007669"/>
    <property type="project" value="InterPro"/>
</dbReference>
<dbReference type="SUPFAM" id="SSF52518">
    <property type="entry name" value="Thiamin diphosphate-binding fold (THDP-binding)"/>
    <property type="match status" value="2"/>
</dbReference>
<dbReference type="Gene3D" id="3.40.50.1220">
    <property type="entry name" value="TPP-binding domain"/>
    <property type="match status" value="1"/>
</dbReference>
<dbReference type="GO" id="GO:0009099">
    <property type="term" value="P:L-valine biosynthetic process"/>
    <property type="evidence" value="ECO:0007669"/>
    <property type="project" value="TreeGrafter"/>
</dbReference>
<evidence type="ECO:0000259" key="4">
    <source>
        <dbReference type="Pfam" id="PF00205"/>
    </source>
</evidence>
<reference evidence="7 8" key="1">
    <citation type="submission" date="2019-09" db="EMBL/GenBank/DDBJ databases">
        <title>Segnochrobactrum spirostomi gen. nov., sp. nov., isolated from the ciliate Spirostomum cf. yagiui and description of a novel family, Segnochrobactraceae fam. nov. within the order Rhizobiales of the class Alphaproteobacteria.</title>
        <authorList>
            <person name="Akter S."/>
            <person name="Shazib S.U.A."/>
            <person name="Shin M.K."/>
        </authorList>
    </citation>
    <scope>NUCLEOTIDE SEQUENCE [LARGE SCALE GENOMIC DNA]</scope>
    <source>
        <strain evidence="7 8">Sp-1</strain>
    </source>
</reference>
<feature type="domain" description="Thiamine pyrophosphate enzyme TPP-binding" evidence="5">
    <location>
        <begin position="389"/>
        <end position="535"/>
    </location>
</feature>
<dbReference type="Pfam" id="PF02776">
    <property type="entry name" value="TPP_enzyme_N"/>
    <property type="match status" value="1"/>
</dbReference>